<organism evidence="6 7">
    <name type="scientific">Candidatus Avipropionibacterium avicola</name>
    <dbReference type="NCBI Taxonomy" id="2840701"/>
    <lineage>
        <taxon>Bacteria</taxon>
        <taxon>Bacillati</taxon>
        <taxon>Actinomycetota</taxon>
        <taxon>Actinomycetes</taxon>
        <taxon>Propionibacteriales</taxon>
        <taxon>Propionibacteriaceae</taxon>
        <taxon>Propionibacteriaceae incertae sedis</taxon>
        <taxon>Candidatus Avipropionibacterium</taxon>
    </lineage>
</organism>
<dbReference type="SMART" id="SM00346">
    <property type="entry name" value="HTH_ICLR"/>
    <property type="match status" value="1"/>
</dbReference>
<feature type="domain" description="IclR-ED" evidence="5">
    <location>
        <begin position="71"/>
        <end position="250"/>
    </location>
</feature>
<feature type="domain" description="HTH iclR-type" evidence="4">
    <location>
        <begin position="11"/>
        <end position="70"/>
    </location>
</feature>
<evidence type="ECO:0000259" key="5">
    <source>
        <dbReference type="PROSITE" id="PS51078"/>
    </source>
</evidence>
<gene>
    <name evidence="6" type="ORF">IAA98_12970</name>
</gene>
<dbReference type="PROSITE" id="PS51077">
    <property type="entry name" value="HTH_ICLR"/>
    <property type="match status" value="1"/>
</dbReference>
<protein>
    <submittedName>
        <fullName evidence="6">Helix-turn-helix domain-containing protein</fullName>
    </submittedName>
</protein>
<dbReference type="PANTHER" id="PTHR30136">
    <property type="entry name" value="HELIX-TURN-HELIX TRANSCRIPTIONAL REGULATOR, ICLR FAMILY"/>
    <property type="match status" value="1"/>
</dbReference>
<proteinExistence type="predicted"/>
<dbReference type="InterPro" id="IPR029016">
    <property type="entry name" value="GAF-like_dom_sf"/>
</dbReference>
<dbReference type="GO" id="GO:0003700">
    <property type="term" value="F:DNA-binding transcription factor activity"/>
    <property type="evidence" value="ECO:0007669"/>
    <property type="project" value="TreeGrafter"/>
</dbReference>
<dbReference type="InterPro" id="IPR036388">
    <property type="entry name" value="WH-like_DNA-bd_sf"/>
</dbReference>
<evidence type="ECO:0000259" key="4">
    <source>
        <dbReference type="PROSITE" id="PS51077"/>
    </source>
</evidence>
<dbReference type="PANTHER" id="PTHR30136:SF35">
    <property type="entry name" value="HTH-TYPE TRANSCRIPTIONAL REGULATOR RV1719"/>
    <property type="match status" value="1"/>
</dbReference>
<dbReference type="InterPro" id="IPR050707">
    <property type="entry name" value="HTH_MetabolicPath_Reg"/>
</dbReference>
<dbReference type="PROSITE" id="PS51078">
    <property type="entry name" value="ICLR_ED"/>
    <property type="match status" value="1"/>
</dbReference>
<name>A0A9D1H149_9ACTN</name>
<dbReference type="GO" id="GO:0045892">
    <property type="term" value="P:negative regulation of DNA-templated transcription"/>
    <property type="evidence" value="ECO:0007669"/>
    <property type="project" value="TreeGrafter"/>
</dbReference>
<dbReference type="InterPro" id="IPR014757">
    <property type="entry name" value="Tscrpt_reg_IclR_C"/>
</dbReference>
<dbReference type="InterPro" id="IPR036390">
    <property type="entry name" value="WH_DNA-bd_sf"/>
</dbReference>
<evidence type="ECO:0000256" key="3">
    <source>
        <dbReference type="ARBA" id="ARBA00023163"/>
    </source>
</evidence>
<evidence type="ECO:0000256" key="1">
    <source>
        <dbReference type="ARBA" id="ARBA00023015"/>
    </source>
</evidence>
<evidence type="ECO:0000313" key="7">
    <source>
        <dbReference type="Proteomes" id="UP000886842"/>
    </source>
</evidence>
<comment type="caution">
    <text evidence="6">The sequence shown here is derived from an EMBL/GenBank/DDBJ whole genome shotgun (WGS) entry which is preliminary data.</text>
</comment>
<evidence type="ECO:0000313" key="6">
    <source>
        <dbReference type="EMBL" id="HIT76490.1"/>
    </source>
</evidence>
<keyword evidence="1" id="KW-0805">Transcription regulation</keyword>
<dbReference type="SUPFAM" id="SSF55781">
    <property type="entry name" value="GAF domain-like"/>
    <property type="match status" value="1"/>
</dbReference>
<dbReference type="Pfam" id="PF09339">
    <property type="entry name" value="HTH_IclR"/>
    <property type="match status" value="1"/>
</dbReference>
<dbReference type="AlphaFoldDB" id="A0A9D1H149"/>
<dbReference type="Pfam" id="PF01614">
    <property type="entry name" value="IclR_C"/>
    <property type="match status" value="1"/>
</dbReference>
<dbReference type="Proteomes" id="UP000886842">
    <property type="component" value="Unassembled WGS sequence"/>
</dbReference>
<reference evidence="6" key="1">
    <citation type="submission" date="2020-10" db="EMBL/GenBank/DDBJ databases">
        <authorList>
            <person name="Gilroy R."/>
        </authorList>
    </citation>
    <scope>NUCLEOTIDE SEQUENCE</scope>
    <source>
        <strain evidence="6">ChiGjej1B1-24693</strain>
    </source>
</reference>
<dbReference type="SUPFAM" id="SSF46785">
    <property type="entry name" value="Winged helix' DNA-binding domain"/>
    <property type="match status" value="1"/>
</dbReference>
<reference evidence="6" key="2">
    <citation type="journal article" date="2021" name="PeerJ">
        <title>Extensive microbial diversity within the chicken gut microbiome revealed by metagenomics and culture.</title>
        <authorList>
            <person name="Gilroy R."/>
            <person name="Ravi A."/>
            <person name="Getino M."/>
            <person name="Pursley I."/>
            <person name="Horton D.L."/>
            <person name="Alikhan N.F."/>
            <person name="Baker D."/>
            <person name="Gharbi K."/>
            <person name="Hall N."/>
            <person name="Watson M."/>
            <person name="Adriaenssens E.M."/>
            <person name="Foster-Nyarko E."/>
            <person name="Jarju S."/>
            <person name="Secka A."/>
            <person name="Antonio M."/>
            <person name="Oren A."/>
            <person name="Chaudhuri R.R."/>
            <person name="La Ragione R."/>
            <person name="Hildebrand F."/>
            <person name="Pallen M.J."/>
        </authorList>
    </citation>
    <scope>NUCLEOTIDE SEQUENCE</scope>
    <source>
        <strain evidence="6">ChiGjej1B1-24693</strain>
    </source>
</reference>
<dbReference type="Gene3D" id="3.30.450.40">
    <property type="match status" value="1"/>
</dbReference>
<keyword evidence="2" id="KW-0238">DNA-binding</keyword>
<dbReference type="InterPro" id="IPR005471">
    <property type="entry name" value="Tscrpt_reg_IclR_N"/>
</dbReference>
<sequence length="270" mass="28727">MSQKTARSGDVQSVQRALELLELVARAGEIGVSELAREAGLAVSTTHSLVRTLARRHYLIGVGGRYRVGPAATVLSSAWDPTGSLGSIVAPIMDDLSARAGHASTATVLVGRDARIIGFAPAPGPVTATTGGLRWSDPLGLATGRLLVACAHEAEWEAILDRSQDTEPSWSRRRWLNELRAIQRSGIALKTSRDRRGVSGLAVPVWSRGDIVVASIGCFAPTFLLSDLTNEQTVDALWDASIALSRELGCDEPPLPRPREALVTPRANVS</sequence>
<keyword evidence="3" id="KW-0804">Transcription</keyword>
<evidence type="ECO:0000256" key="2">
    <source>
        <dbReference type="ARBA" id="ARBA00023125"/>
    </source>
</evidence>
<dbReference type="EMBL" id="DVLP01000379">
    <property type="protein sequence ID" value="HIT76490.1"/>
    <property type="molecule type" value="Genomic_DNA"/>
</dbReference>
<dbReference type="Gene3D" id="1.10.10.10">
    <property type="entry name" value="Winged helix-like DNA-binding domain superfamily/Winged helix DNA-binding domain"/>
    <property type="match status" value="1"/>
</dbReference>
<dbReference type="GO" id="GO:0003677">
    <property type="term" value="F:DNA binding"/>
    <property type="evidence" value="ECO:0007669"/>
    <property type="project" value="UniProtKB-KW"/>
</dbReference>
<accession>A0A9D1H149</accession>